<evidence type="ECO:0000313" key="2">
    <source>
        <dbReference type="Proteomes" id="UP000051221"/>
    </source>
</evidence>
<comment type="caution">
    <text evidence="1">The sequence shown here is derived from an EMBL/GenBank/DDBJ whole genome shotgun (WGS) entry which is preliminary data.</text>
</comment>
<proteinExistence type="predicted"/>
<evidence type="ECO:0000313" key="1">
    <source>
        <dbReference type="EMBL" id="KQH87885.1"/>
    </source>
</evidence>
<dbReference type="Proteomes" id="UP000051221">
    <property type="component" value="Unassembled WGS sequence"/>
</dbReference>
<sequence>MAISHDLNVKLMGRFQSGVCGFLSSHFASSHFKLSPVGGRSIAVQSLVIKFTLLKNPPPNPRLSEILNRRYPKTDAR</sequence>
<protein>
    <submittedName>
        <fullName evidence="1">Uncharacterized protein</fullName>
    </submittedName>
</protein>
<dbReference type="AlphaFoldDB" id="A0A0Q2R6Z9"/>
<gene>
    <name evidence="1" type="ORF">AMR76_00910</name>
</gene>
<keyword evidence="2" id="KW-1185">Reference proteome</keyword>
<organism evidence="1 2">
    <name type="scientific">Vibrio furnissii</name>
    <dbReference type="NCBI Taxonomy" id="29494"/>
    <lineage>
        <taxon>Bacteria</taxon>
        <taxon>Pseudomonadati</taxon>
        <taxon>Pseudomonadota</taxon>
        <taxon>Gammaproteobacteria</taxon>
        <taxon>Vibrionales</taxon>
        <taxon>Vibrionaceae</taxon>
        <taxon>Vibrio</taxon>
    </lineage>
</organism>
<reference evidence="1 2" key="1">
    <citation type="submission" date="2015-08" db="EMBL/GenBank/DDBJ databases">
        <title>Antibacterial properties of a collection of Vibrionaceae strains.</title>
        <authorList>
            <person name="Giubergia S."/>
        </authorList>
    </citation>
    <scope>NUCLEOTIDE SEQUENCE [LARGE SCALE GENOMIC DNA]</scope>
    <source>
        <strain evidence="1 2">S0821</strain>
    </source>
</reference>
<accession>A0A0Q2R6Z9</accession>
<dbReference type="EMBL" id="LKHS01000001">
    <property type="protein sequence ID" value="KQH87885.1"/>
    <property type="molecule type" value="Genomic_DNA"/>
</dbReference>
<dbReference type="InParanoid" id="A0A0Q2R6Z9"/>
<name>A0A0Q2R6Z9_VIBFU</name>